<feature type="region of interest" description="Disordered" evidence="1">
    <location>
        <begin position="154"/>
        <end position="184"/>
    </location>
</feature>
<dbReference type="AlphaFoldDB" id="A0A2S4Q0G3"/>
<feature type="compositionally biased region" description="Polar residues" evidence="1">
    <location>
        <begin position="156"/>
        <end position="172"/>
    </location>
</feature>
<feature type="domain" description="DUF3835" evidence="2">
    <location>
        <begin position="326"/>
        <end position="403"/>
    </location>
</feature>
<reference evidence="3 4" key="1">
    <citation type="submission" date="2017-10" db="EMBL/GenBank/DDBJ databases">
        <title>Development of genomic resources for the powdery mildew, Erysiphe pulchra.</title>
        <authorList>
            <person name="Wadl P.A."/>
            <person name="Mack B.M."/>
            <person name="Moore G."/>
            <person name="Beltz S.B."/>
        </authorList>
    </citation>
    <scope>NUCLEOTIDE SEQUENCE [LARGE SCALE GENOMIC DNA]</scope>
    <source>
        <strain evidence="3">Cflorida</strain>
    </source>
</reference>
<sequence>MNEEGLPMAEIVEMLDDMGNVISSQVYESGSAKLQVLEALQKAGGRKFLQSEESLKIINRPDTFENNKKTADKKSVSFTEDTKSDLKQDDLASKNQRSKIEDFIRHEEILLTQSLVIPSGESAEDSALRQQMLQYGMLEVGAVVAELQIEDESDRSSNWSETLSDSGEVSSSDQEDEYGRYTGRAVSDELRQRMIELEERLGKEVMKNLYNKPSDHEIVEEGIGCITIKDEKCETVTPKKTVRFSENLETSYSNKLPVIEPVREKTEGHKFAPISDVVERTPTLRATSPSNCNVKPLRNMSESRSNFTELERVNCTKTEISKGPLLAPTIIERQTLSTKLVNEPDEMNPDLLRQEVATEYYKMRNMMIQRQGGFMKENESERVEFTEEEGGPKKISRFKAARVALS</sequence>
<dbReference type="Proteomes" id="UP000237438">
    <property type="component" value="Unassembled WGS sequence"/>
</dbReference>
<protein>
    <recommendedName>
        <fullName evidence="2">DUF3835 domain-containing protein</fullName>
    </recommendedName>
</protein>
<evidence type="ECO:0000313" key="4">
    <source>
        <dbReference type="Proteomes" id="UP000237438"/>
    </source>
</evidence>
<dbReference type="OrthoDB" id="21413at2759"/>
<evidence type="ECO:0000313" key="3">
    <source>
        <dbReference type="EMBL" id="POS87774.1"/>
    </source>
</evidence>
<comment type="caution">
    <text evidence="3">The sequence shown here is derived from an EMBL/GenBank/DDBJ whole genome shotgun (WGS) entry which is preliminary data.</text>
</comment>
<organism evidence="3 4">
    <name type="scientific">Erysiphe pulchra</name>
    <dbReference type="NCBI Taxonomy" id="225359"/>
    <lineage>
        <taxon>Eukaryota</taxon>
        <taxon>Fungi</taxon>
        <taxon>Dikarya</taxon>
        <taxon>Ascomycota</taxon>
        <taxon>Pezizomycotina</taxon>
        <taxon>Leotiomycetes</taxon>
        <taxon>Erysiphales</taxon>
        <taxon>Erysiphaceae</taxon>
        <taxon>Erysiphe</taxon>
    </lineage>
</organism>
<evidence type="ECO:0000256" key="1">
    <source>
        <dbReference type="SAM" id="MobiDB-lite"/>
    </source>
</evidence>
<dbReference type="Pfam" id="PF12927">
    <property type="entry name" value="DUF3835"/>
    <property type="match status" value="1"/>
</dbReference>
<proteinExistence type="predicted"/>
<dbReference type="EMBL" id="PEDP01000071">
    <property type="protein sequence ID" value="POS87774.1"/>
    <property type="molecule type" value="Genomic_DNA"/>
</dbReference>
<keyword evidence="4" id="KW-1185">Reference proteome</keyword>
<evidence type="ECO:0000259" key="2">
    <source>
        <dbReference type="Pfam" id="PF12927"/>
    </source>
</evidence>
<gene>
    <name evidence="3" type="ORF">EPUL_000377</name>
</gene>
<name>A0A2S4Q0G3_9PEZI</name>
<accession>A0A2S4Q0G3</accession>
<dbReference type="InterPro" id="IPR024325">
    <property type="entry name" value="DUF3835"/>
</dbReference>